<reference evidence="1" key="2">
    <citation type="journal article" date="2023" name="IMA Fungus">
        <title>Comparative genomic study of the Penicillium genus elucidates a diverse pangenome and 15 lateral gene transfer events.</title>
        <authorList>
            <person name="Petersen C."/>
            <person name="Sorensen T."/>
            <person name="Nielsen M.R."/>
            <person name="Sondergaard T.E."/>
            <person name="Sorensen J.L."/>
            <person name="Fitzpatrick D.A."/>
            <person name="Frisvad J.C."/>
            <person name="Nielsen K.L."/>
        </authorList>
    </citation>
    <scope>NUCLEOTIDE SEQUENCE</scope>
    <source>
        <strain evidence="1">IBT 29495</strain>
    </source>
</reference>
<dbReference type="EMBL" id="JAPWDS010000006">
    <property type="protein sequence ID" value="KAJ5494557.1"/>
    <property type="molecule type" value="Genomic_DNA"/>
</dbReference>
<organism evidence="1 2">
    <name type="scientific">Penicillium fimorum</name>
    <dbReference type="NCBI Taxonomy" id="1882269"/>
    <lineage>
        <taxon>Eukaryota</taxon>
        <taxon>Fungi</taxon>
        <taxon>Dikarya</taxon>
        <taxon>Ascomycota</taxon>
        <taxon>Pezizomycotina</taxon>
        <taxon>Eurotiomycetes</taxon>
        <taxon>Eurotiomycetidae</taxon>
        <taxon>Eurotiales</taxon>
        <taxon>Aspergillaceae</taxon>
        <taxon>Penicillium</taxon>
    </lineage>
</organism>
<protein>
    <submittedName>
        <fullName evidence="1">Uncharacterized protein</fullName>
    </submittedName>
</protein>
<dbReference type="Proteomes" id="UP001149954">
    <property type="component" value="Unassembled WGS sequence"/>
</dbReference>
<name>A0A9X0C1H7_9EURO</name>
<evidence type="ECO:0000313" key="2">
    <source>
        <dbReference type="Proteomes" id="UP001149954"/>
    </source>
</evidence>
<sequence length="63" mass="7190">MSSPMRTKTDIKTGWCQEITLNNLNDHVIQETPKARELEIVQVLLGRNDPPQFVVSNIVEENV</sequence>
<comment type="caution">
    <text evidence="1">The sequence shown here is derived from an EMBL/GenBank/DDBJ whole genome shotgun (WGS) entry which is preliminary data.</text>
</comment>
<reference evidence="1" key="1">
    <citation type="submission" date="2022-12" db="EMBL/GenBank/DDBJ databases">
        <authorList>
            <person name="Petersen C."/>
        </authorList>
    </citation>
    <scope>NUCLEOTIDE SEQUENCE</scope>
    <source>
        <strain evidence="1">IBT 29495</strain>
    </source>
</reference>
<dbReference type="AlphaFoldDB" id="A0A9X0C1H7"/>
<accession>A0A9X0C1H7</accession>
<proteinExistence type="predicted"/>
<evidence type="ECO:0000313" key="1">
    <source>
        <dbReference type="EMBL" id="KAJ5494557.1"/>
    </source>
</evidence>
<keyword evidence="2" id="KW-1185">Reference proteome</keyword>
<gene>
    <name evidence="1" type="ORF">N7463_010644</name>
</gene>